<dbReference type="EMBL" id="WMLB01000015">
    <property type="protein sequence ID" value="MTH67680.1"/>
    <property type="molecule type" value="Genomic_DNA"/>
</dbReference>
<evidence type="ECO:0000256" key="3">
    <source>
        <dbReference type="ARBA" id="ARBA00023163"/>
    </source>
</evidence>
<evidence type="ECO:0000313" key="5">
    <source>
        <dbReference type="EMBL" id="MTH67680.1"/>
    </source>
</evidence>
<dbReference type="InterPro" id="IPR001845">
    <property type="entry name" value="HTH_ArsR_DNA-bd_dom"/>
</dbReference>
<sequence length="155" mass="16475">MDSSIHGGVSVFTDASRPLYEVKANLFKGLAHPLRVRVLEVLAATPDAETPVAALLEATGLEASHLSQHLAVLRNYRLVTAERRGNQVSYRLAYPQVADLLRVARALLGEILQATERQLVEQAGLPDIPTQAAARATDASAAPVAEASTVTAARS</sequence>
<dbReference type="InterPro" id="IPR036388">
    <property type="entry name" value="WH-like_DNA-bd_sf"/>
</dbReference>
<dbReference type="InterPro" id="IPR051011">
    <property type="entry name" value="Metal_resp_trans_reg"/>
</dbReference>
<dbReference type="PANTHER" id="PTHR43132:SF2">
    <property type="entry name" value="ARSENICAL RESISTANCE OPERON REPRESSOR ARSR-RELATED"/>
    <property type="match status" value="1"/>
</dbReference>
<dbReference type="CDD" id="cd00090">
    <property type="entry name" value="HTH_ARSR"/>
    <property type="match status" value="1"/>
</dbReference>
<dbReference type="PRINTS" id="PR00778">
    <property type="entry name" value="HTHARSR"/>
</dbReference>
<evidence type="ECO:0000256" key="1">
    <source>
        <dbReference type="ARBA" id="ARBA00023015"/>
    </source>
</evidence>
<name>A0A6I3LYS0_9MICO</name>
<dbReference type="Pfam" id="PF01022">
    <property type="entry name" value="HTH_5"/>
    <property type="match status" value="1"/>
</dbReference>
<accession>A0A6I3LYS0</accession>
<dbReference type="GO" id="GO:0003700">
    <property type="term" value="F:DNA-binding transcription factor activity"/>
    <property type="evidence" value="ECO:0007669"/>
    <property type="project" value="InterPro"/>
</dbReference>
<evidence type="ECO:0000259" key="4">
    <source>
        <dbReference type="PROSITE" id="PS50987"/>
    </source>
</evidence>
<feature type="domain" description="HTH arsR-type" evidence="4">
    <location>
        <begin position="15"/>
        <end position="112"/>
    </location>
</feature>
<dbReference type="SUPFAM" id="SSF46785">
    <property type="entry name" value="Winged helix' DNA-binding domain"/>
    <property type="match status" value="1"/>
</dbReference>
<proteinExistence type="predicted"/>
<dbReference type="InterPro" id="IPR011991">
    <property type="entry name" value="ArsR-like_HTH"/>
</dbReference>
<dbReference type="SMART" id="SM00418">
    <property type="entry name" value="HTH_ARSR"/>
    <property type="match status" value="1"/>
</dbReference>
<keyword evidence="3" id="KW-0804">Transcription</keyword>
<dbReference type="GO" id="GO:0003677">
    <property type="term" value="F:DNA binding"/>
    <property type="evidence" value="ECO:0007669"/>
    <property type="project" value="UniProtKB-KW"/>
</dbReference>
<keyword evidence="2" id="KW-0238">DNA-binding</keyword>
<dbReference type="NCBIfam" id="NF033788">
    <property type="entry name" value="HTH_metalloreg"/>
    <property type="match status" value="1"/>
</dbReference>
<evidence type="ECO:0000313" key="6">
    <source>
        <dbReference type="Proteomes" id="UP000433071"/>
    </source>
</evidence>
<dbReference type="PANTHER" id="PTHR43132">
    <property type="entry name" value="ARSENICAL RESISTANCE OPERON REPRESSOR ARSR-RELATED"/>
    <property type="match status" value="1"/>
</dbReference>
<dbReference type="Gene3D" id="1.10.10.10">
    <property type="entry name" value="Winged helix-like DNA-binding domain superfamily/Winged helix DNA-binding domain"/>
    <property type="match status" value="1"/>
</dbReference>
<protein>
    <submittedName>
        <fullName evidence="5">Metalloregulator ArsR/SmtB family transcription factor</fullName>
    </submittedName>
</protein>
<keyword evidence="1" id="KW-0805">Transcription regulation</keyword>
<dbReference type="PROSITE" id="PS50987">
    <property type="entry name" value="HTH_ARSR_2"/>
    <property type="match status" value="1"/>
</dbReference>
<dbReference type="InterPro" id="IPR036390">
    <property type="entry name" value="WH_DNA-bd_sf"/>
</dbReference>
<dbReference type="OrthoDB" id="194599at2"/>
<dbReference type="Proteomes" id="UP000433071">
    <property type="component" value="Unassembled WGS sequence"/>
</dbReference>
<keyword evidence="6" id="KW-1185">Reference proteome</keyword>
<gene>
    <name evidence="5" type="ORF">GJ743_04755</name>
</gene>
<reference evidence="5 6" key="1">
    <citation type="submission" date="2019-11" db="EMBL/GenBank/DDBJ databases">
        <title>Agromyces kandeliae sp. nov., isolated from mangrove soil.</title>
        <authorList>
            <person name="Wang R."/>
        </authorList>
    </citation>
    <scope>NUCLEOTIDE SEQUENCE [LARGE SCALE GENOMIC DNA]</scope>
    <source>
        <strain evidence="5 6">JCM 11433</strain>
    </source>
</reference>
<evidence type="ECO:0000256" key="2">
    <source>
        <dbReference type="ARBA" id="ARBA00023125"/>
    </source>
</evidence>
<dbReference type="AlphaFoldDB" id="A0A6I3LYS0"/>
<comment type="caution">
    <text evidence="5">The sequence shown here is derived from an EMBL/GenBank/DDBJ whole genome shotgun (WGS) entry which is preliminary data.</text>
</comment>
<organism evidence="5 6">
    <name type="scientific">Agromyces bracchium</name>
    <dbReference type="NCBI Taxonomy" id="88376"/>
    <lineage>
        <taxon>Bacteria</taxon>
        <taxon>Bacillati</taxon>
        <taxon>Actinomycetota</taxon>
        <taxon>Actinomycetes</taxon>
        <taxon>Micrococcales</taxon>
        <taxon>Microbacteriaceae</taxon>
        <taxon>Agromyces</taxon>
    </lineage>
</organism>